<proteinExistence type="predicted"/>
<feature type="domain" description="NodB homology" evidence="10">
    <location>
        <begin position="39"/>
        <end position="224"/>
    </location>
</feature>
<dbReference type="GO" id="GO:0016810">
    <property type="term" value="F:hydrolase activity, acting on carbon-nitrogen (but not peptide) bonds"/>
    <property type="evidence" value="ECO:0007669"/>
    <property type="project" value="InterPro"/>
</dbReference>
<dbReference type="KEGG" id="mlr:MELLADRAFT_74070"/>
<evidence type="ECO:0000256" key="2">
    <source>
        <dbReference type="ARBA" id="ARBA00004609"/>
    </source>
</evidence>
<name>F4R898_MELLP</name>
<keyword evidence="7" id="KW-0119">Carbohydrate metabolism</keyword>
<comment type="subcellular location">
    <subcellularLocation>
        <location evidence="2">Cell membrane</location>
        <topology evidence="2">Lipid-anchor</topology>
        <topology evidence="2">GPI-anchor</topology>
    </subcellularLocation>
</comment>
<dbReference type="InParanoid" id="F4R898"/>
<dbReference type="HOGENOM" id="CLU_021264_11_2_1"/>
<dbReference type="eggNOG" id="ENOG502S2CW">
    <property type="taxonomic scope" value="Eukaryota"/>
</dbReference>
<keyword evidence="3" id="KW-0472">Membrane</keyword>
<dbReference type="Proteomes" id="UP000001072">
    <property type="component" value="Unassembled WGS sequence"/>
</dbReference>
<evidence type="ECO:0000313" key="11">
    <source>
        <dbReference type="EMBL" id="EGG11652.1"/>
    </source>
</evidence>
<protein>
    <submittedName>
        <fullName evidence="11">Family 4 carbohydrate esterase</fullName>
    </submittedName>
</protein>
<evidence type="ECO:0000313" key="12">
    <source>
        <dbReference type="Proteomes" id="UP000001072"/>
    </source>
</evidence>
<dbReference type="PANTHER" id="PTHR46471">
    <property type="entry name" value="CHITIN DEACETYLASE"/>
    <property type="match status" value="1"/>
</dbReference>
<keyword evidence="8" id="KW-0449">Lipoprotein</keyword>
<dbReference type="PROSITE" id="PS51677">
    <property type="entry name" value="NODB"/>
    <property type="match status" value="1"/>
</dbReference>
<evidence type="ECO:0000256" key="7">
    <source>
        <dbReference type="ARBA" id="ARBA00023277"/>
    </source>
</evidence>
<dbReference type="SUPFAM" id="SSF88713">
    <property type="entry name" value="Glycoside hydrolase/deacetylase"/>
    <property type="match status" value="1"/>
</dbReference>
<keyword evidence="4" id="KW-0479">Metal-binding</keyword>
<dbReference type="OrthoDB" id="2125469at2759"/>
<evidence type="ECO:0000256" key="9">
    <source>
        <dbReference type="SAM" id="SignalP"/>
    </source>
</evidence>
<evidence type="ECO:0000259" key="10">
    <source>
        <dbReference type="PROSITE" id="PS51677"/>
    </source>
</evidence>
<evidence type="ECO:0000256" key="5">
    <source>
        <dbReference type="ARBA" id="ARBA00022729"/>
    </source>
</evidence>
<dbReference type="STRING" id="747676.F4R898"/>
<dbReference type="GO" id="GO:0005975">
    <property type="term" value="P:carbohydrate metabolic process"/>
    <property type="evidence" value="ECO:0007669"/>
    <property type="project" value="InterPro"/>
</dbReference>
<comment type="cofactor">
    <cofactor evidence="1">
        <name>Co(2+)</name>
        <dbReference type="ChEBI" id="CHEBI:48828"/>
    </cofactor>
</comment>
<dbReference type="PANTHER" id="PTHR46471:SF2">
    <property type="entry name" value="CHITIN DEACETYLASE-RELATED"/>
    <property type="match status" value="1"/>
</dbReference>
<sequence length="264" mass="29763">MLCRSLALLLVGQFAFTLAEDSAVAMSLPGVIKTCKIPKTFALTFDDGPYTWNHALAKLLKDNHATGTFFINGNNWDCIYNENLSAQLKKTFDMGHLIASHTWSHPDITEITDQQLHKQLDLIEKAMIAITGYKPKYFRPPYGNIIKRNYDVLHKRGYKVISWDVDSGDALHVPVDKIMARYDRWAKTCPKPHISLNHETHETTVTKTIPHAVKVLHHAGYKLVSVAECLGLGTKRSDWYTYVGKPKKRDASWTCNGTPDPGEA</sequence>
<dbReference type="Gene3D" id="3.20.20.370">
    <property type="entry name" value="Glycoside hydrolase/deacetylase"/>
    <property type="match status" value="1"/>
</dbReference>
<dbReference type="CDD" id="cd10951">
    <property type="entry name" value="CE4_ClCDA_like"/>
    <property type="match status" value="1"/>
</dbReference>
<feature type="chain" id="PRO_5003317366" evidence="9">
    <location>
        <begin position="20"/>
        <end position="264"/>
    </location>
</feature>
<gene>
    <name evidence="11" type="ORF">MELLADRAFT_74070</name>
</gene>
<dbReference type="InterPro" id="IPR011330">
    <property type="entry name" value="Glyco_hydro/deAcase_b/a-brl"/>
</dbReference>
<dbReference type="VEuPathDB" id="FungiDB:MELLADRAFT_74070"/>
<dbReference type="RefSeq" id="XP_007405287.1">
    <property type="nucleotide sequence ID" value="XM_007405225.1"/>
</dbReference>
<dbReference type="GO" id="GO:0046872">
    <property type="term" value="F:metal ion binding"/>
    <property type="evidence" value="ECO:0007669"/>
    <property type="project" value="UniProtKB-KW"/>
</dbReference>
<dbReference type="EMBL" id="GL883092">
    <property type="protein sequence ID" value="EGG11652.1"/>
    <property type="molecule type" value="Genomic_DNA"/>
</dbReference>
<accession>F4R898</accession>
<keyword evidence="12" id="KW-1185">Reference proteome</keyword>
<evidence type="ECO:0000256" key="3">
    <source>
        <dbReference type="ARBA" id="ARBA00022622"/>
    </source>
</evidence>
<organism evidence="12">
    <name type="scientific">Melampsora larici-populina (strain 98AG31 / pathotype 3-4-7)</name>
    <name type="common">Poplar leaf rust fungus</name>
    <dbReference type="NCBI Taxonomy" id="747676"/>
    <lineage>
        <taxon>Eukaryota</taxon>
        <taxon>Fungi</taxon>
        <taxon>Dikarya</taxon>
        <taxon>Basidiomycota</taxon>
        <taxon>Pucciniomycotina</taxon>
        <taxon>Pucciniomycetes</taxon>
        <taxon>Pucciniales</taxon>
        <taxon>Melampsoraceae</taxon>
        <taxon>Melampsora</taxon>
    </lineage>
</organism>
<feature type="signal peptide" evidence="9">
    <location>
        <begin position="1"/>
        <end position="19"/>
    </location>
</feature>
<evidence type="ECO:0000256" key="6">
    <source>
        <dbReference type="ARBA" id="ARBA00022801"/>
    </source>
</evidence>
<dbReference type="GO" id="GO:0098552">
    <property type="term" value="C:side of membrane"/>
    <property type="evidence" value="ECO:0007669"/>
    <property type="project" value="UniProtKB-KW"/>
</dbReference>
<dbReference type="GO" id="GO:0005886">
    <property type="term" value="C:plasma membrane"/>
    <property type="evidence" value="ECO:0007669"/>
    <property type="project" value="UniProtKB-SubCell"/>
</dbReference>
<dbReference type="AlphaFoldDB" id="F4R898"/>
<keyword evidence="6" id="KW-0378">Hydrolase</keyword>
<dbReference type="Pfam" id="PF01522">
    <property type="entry name" value="Polysacc_deac_1"/>
    <property type="match status" value="1"/>
</dbReference>
<dbReference type="GeneID" id="18932520"/>
<evidence type="ECO:0000256" key="8">
    <source>
        <dbReference type="ARBA" id="ARBA00023288"/>
    </source>
</evidence>
<reference evidence="12" key="1">
    <citation type="journal article" date="2011" name="Proc. Natl. Acad. Sci. U.S.A.">
        <title>Obligate biotrophy features unraveled by the genomic analysis of rust fungi.</title>
        <authorList>
            <person name="Duplessis S."/>
            <person name="Cuomo C.A."/>
            <person name="Lin Y.-C."/>
            <person name="Aerts A."/>
            <person name="Tisserant E."/>
            <person name="Veneault-Fourrey C."/>
            <person name="Joly D.L."/>
            <person name="Hacquard S."/>
            <person name="Amselem J."/>
            <person name="Cantarel B.L."/>
            <person name="Chiu R."/>
            <person name="Coutinho P.M."/>
            <person name="Feau N."/>
            <person name="Field M."/>
            <person name="Frey P."/>
            <person name="Gelhaye E."/>
            <person name="Goldberg J."/>
            <person name="Grabherr M.G."/>
            <person name="Kodira C.D."/>
            <person name="Kohler A."/>
            <person name="Kuees U."/>
            <person name="Lindquist E.A."/>
            <person name="Lucas S.M."/>
            <person name="Mago R."/>
            <person name="Mauceli E."/>
            <person name="Morin E."/>
            <person name="Murat C."/>
            <person name="Pangilinan J.L."/>
            <person name="Park R."/>
            <person name="Pearson M."/>
            <person name="Quesneville H."/>
            <person name="Rouhier N."/>
            <person name="Sakthikumar S."/>
            <person name="Salamov A.A."/>
            <person name="Schmutz J."/>
            <person name="Selles B."/>
            <person name="Shapiro H."/>
            <person name="Tanguay P."/>
            <person name="Tuskan G.A."/>
            <person name="Henrissat B."/>
            <person name="Van de Peer Y."/>
            <person name="Rouze P."/>
            <person name="Ellis J.G."/>
            <person name="Dodds P.N."/>
            <person name="Schein J.E."/>
            <person name="Zhong S."/>
            <person name="Hamelin R.C."/>
            <person name="Grigoriev I.V."/>
            <person name="Szabo L.J."/>
            <person name="Martin F."/>
        </authorList>
    </citation>
    <scope>NUCLEOTIDE SEQUENCE [LARGE SCALE GENOMIC DNA]</scope>
    <source>
        <strain evidence="12">98AG31 / pathotype 3-4-7</strain>
    </source>
</reference>
<keyword evidence="3" id="KW-0336">GPI-anchor</keyword>
<keyword evidence="3" id="KW-0325">Glycoprotein</keyword>
<evidence type="ECO:0000256" key="4">
    <source>
        <dbReference type="ARBA" id="ARBA00022723"/>
    </source>
</evidence>
<keyword evidence="5 9" id="KW-0732">Signal</keyword>
<evidence type="ECO:0000256" key="1">
    <source>
        <dbReference type="ARBA" id="ARBA00001941"/>
    </source>
</evidence>
<dbReference type="InterPro" id="IPR002509">
    <property type="entry name" value="NODB_dom"/>
</dbReference>